<sequence length="91" mass="10329">MEPGFVWTTDEINAKAMLRFSELHSWVEHVGPSESLQLGGVAGLLEGIQRVGSSKGHLFYCLAEQRRKKKSSNMYWWVTRSDIVLIVVKHA</sequence>
<accession>A0A822YQ18</accession>
<dbReference type="EMBL" id="DUZY01000003">
    <property type="protein sequence ID" value="DAD33439.1"/>
    <property type="molecule type" value="Genomic_DNA"/>
</dbReference>
<dbReference type="AlphaFoldDB" id="A0A822YQ18"/>
<dbReference type="Proteomes" id="UP000607653">
    <property type="component" value="Unassembled WGS sequence"/>
</dbReference>
<keyword evidence="2" id="KW-1185">Reference proteome</keyword>
<evidence type="ECO:0000313" key="2">
    <source>
        <dbReference type="Proteomes" id="UP000607653"/>
    </source>
</evidence>
<protein>
    <submittedName>
        <fullName evidence="1">Uncharacterized protein</fullName>
    </submittedName>
</protein>
<name>A0A822YQ18_NELNU</name>
<organism evidence="1 2">
    <name type="scientific">Nelumbo nucifera</name>
    <name type="common">Sacred lotus</name>
    <dbReference type="NCBI Taxonomy" id="4432"/>
    <lineage>
        <taxon>Eukaryota</taxon>
        <taxon>Viridiplantae</taxon>
        <taxon>Streptophyta</taxon>
        <taxon>Embryophyta</taxon>
        <taxon>Tracheophyta</taxon>
        <taxon>Spermatophyta</taxon>
        <taxon>Magnoliopsida</taxon>
        <taxon>Proteales</taxon>
        <taxon>Nelumbonaceae</taxon>
        <taxon>Nelumbo</taxon>
    </lineage>
</organism>
<gene>
    <name evidence="1" type="ORF">HUJ06_012291</name>
</gene>
<evidence type="ECO:0000313" key="1">
    <source>
        <dbReference type="EMBL" id="DAD33439.1"/>
    </source>
</evidence>
<reference evidence="1 2" key="1">
    <citation type="journal article" date="2020" name="Mol. Biol. Evol.">
        <title>Distinct Expression and Methylation Patterns for Genes with Different Fates following a Single Whole-Genome Duplication in Flowering Plants.</title>
        <authorList>
            <person name="Shi T."/>
            <person name="Rahmani R.S."/>
            <person name="Gugger P.F."/>
            <person name="Wang M."/>
            <person name="Li H."/>
            <person name="Zhang Y."/>
            <person name="Li Z."/>
            <person name="Wang Q."/>
            <person name="Van de Peer Y."/>
            <person name="Marchal K."/>
            <person name="Chen J."/>
        </authorList>
    </citation>
    <scope>NUCLEOTIDE SEQUENCE [LARGE SCALE GENOMIC DNA]</scope>
    <source>
        <tissue evidence="1">Leaf</tissue>
    </source>
</reference>
<comment type="caution">
    <text evidence="1">The sequence shown here is derived from an EMBL/GenBank/DDBJ whole genome shotgun (WGS) entry which is preliminary data.</text>
</comment>
<proteinExistence type="predicted"/>